<dbReference type="PROSITE" id="PS51755">
    <property type="entry name" value="OMPR_PHOB"/>
    <property type="match status" value="1"/>
</dbReference>
<reference evidence="8 9" key="1">
    <citation type="submission" date="2020-07" db="EMBL/GenBank/DDBJ databases">
        <title>Genomic Encyclopedia of Type Strains, Phase IV (KMG-IV): sequencing the most valuable type-strain genomes for metagenomic binning, comparative biology and taxonomic classification.</title>
        <authorList>
            <person name="Goeker M."/>
        </authorList>
    </citation>
    <scope>NUCLEOTIDE SEQUENCE [LARGE SCALE GENOMIC DNA]</scope>
    <source>
        <strain evidence="8 9">DSM 45533</strain>
    </source>
</reference>
<dbReference type="InterPro" id="IPR027417">
    <property type="entry name" value="P-loop_NTPase"/>
</dbReference>
<dbReference type="SUPFAM" id="SSF48452">
    <property type="entry name" value="TPR-like"/>
    <property type="match status" value="2"/>
</dbReference>
<dbReference type="Gene3D" id="1.25.40.10">
    <property type="entry name" value="Tetratricopeptide repeat domain"/>
    <property type="match status" value="3"/>
</dbReference>
<feature type="region of interest" description="Disordered" evidence="6">
    <location>
        <begin position="244"/>
        <end position="265"/>
    </location>
</feature>
<proteinExistence type="inferred from homology"/>
<evidence type="ECO:0000256" key="2">
    <source>
        <dbReference type="ARBA" id="ARBA00023015"/>
    </source>
</evidence>
<dbReference type="SUPFAM" id="SSF46894">
    <property type="entry name" value="C-terminal effector domain of the bipartite response regulators"/>
    <property type="match status" value="1"/>
</dbReference>
<keyword evidence="4" id="KW-0804">Transcription</keyword>
<dbReference type="InterPro" id="IPR002182">
    <property type="entry name" value="NB-ARC"/>
</dbReference>
<dbReference type="FunFam" id="1.25.40.10:FF:000222">
    <property type="entry name" value="SARP family transcriptional regulator"/>
    <property type="match status" value="1"/>
</dbReference>
<dbReference type="EMBL" id="JACDUR010000004">
    <property type="protein sequence ID" value="MBA2892552.1"/>
    <property type="molecule type" value="Genomic_DNA"/>
</dbReference>
<evidence type="ECO:0000313" key="9">
    <source>
        <dbReference type="Proteomes" id="UP000530928"/>
    </source>
</evidence>
<dbReference type="Pfam" id="PF03704">
    <property type="entry name" value="BTAD"/>
    <property type="match status" value="1"/>
</dbReference>
<dbReference type="PANTHER" id="PTHR35807:SF1">
    <property type="entry name" value="TRANSCRIPTIONAL REGULATOR REDD"/>
    <property type="match status" value="1"/>
</dbReference>
<dbReference type="Gene3D" id="1.10.10.10">
    <property type="entry name" value="Winged helix-like DNA-binding domain superfamily/Winged helix DNA-binding domain"/>
    <property type="match status" value="1"/>
</dbReference>
<evidence type="ECO:0000256" key="6">
    <source>
        <dbReference type="SAM" id="MobiDB-lite"/>
    </source>
</evidence>
<dbReference type="InterPro" id="IPR001867">
    <property type="entry name" value="OmpR/PhoB-type_DNA-bd"/>
</dbReference>
<evidence type="ECO:0000256" key="1">
    <source>
        <dbReference type="ARBA" id="ARBA00005820"/>
    </source>
</evidence>
<keyword evidence="2" id="KW-0805">Transcription regulation</keyword>
<dbReference type="SUPFAM" id="SSF52540">
    <property type="entry name" value="P-loop containing nucleoside triphosphate hydrolases"/>
    <property type="match status" value="1"/>
</dbReference>
<dbReference type="RefSeq" id="WP_181611309.1">
    <property type="nucleotide sequence ID" value="NZ_BAABAM010000003.1"/>
</dbReference>
<gene>
    <name evidence="8" type="ORF">HNR30_003906</name>
</gene>
<dbReference type="SMART" id="SM00862">
    <property type="entry name" value="Trans_reg_C"/>
    <property type="match status" value="1"/>
</dbReference>
<dbReference type="InterPro" id="IPR036388">
    <property type="entry name" value="WH-like_DNA-bd_sf"/>
</dbReference>
<dbReference type="GO" id="GO:0006355">
    <property type="term" value="P:regulation of DNA-templated transcription"/>
    <property type="evidence" value="ECO:0007669"/>
    <property type="project" value="InterPro"/>
</dbReference>
<dbReference type="InterPro" id="IPR051677">
    <property type="entry name" value="AfsR-DnrI-RedD_regulator"/>
</dbReference>
<dbReference type="SMART" id="SM01043">
    <property type="entry name" value="BTAD"/>
    <property type="match status" value="1"/>
</dbReference>
<accession>A0A7W0HR72</accession>
<evidence type="ECO:0000256" key="3">
    <source>
        <dbReference type="ARBA" id="ARBA00023125"/>
    </source>
</evidence>
<dbReference type="AlphaFoldDB" id="A0A7W0HR72"/>
<feature type="DNA-binding region" description="OmpR/PhoB-type" evidence="5">
    <location>
        <begin position="1"/>
        <end position="97"/>
    </location>
</feature>
<evidence type="ECO:0000256" key="5">
    <source>
        <dbReference type="PROSITE-ProRule" id="PRU01091"/>
    </source>
</evidence>
<evidence type="ECO:0000256" key="4">
    <source>
        <dbReference type="ARBA" id="ARBA00023163"/>
    </source>
</evidence>
<dbReference type="CDD" id="cd15831">
    <property type="entry name" value="BTAD"/>
    <property type="match status" value="1"/>
</dbReference>
<dbReference type="GO" id="GO:0000160">
    <property type="term" value="P:phosphorelay signal transduction system"/>
    <property type="evidence" value="ECO:0007669"/>
    <property type="project" value="InterPro"/>
</dbReference>
<dbReference type="PANTHER" id="PTHR35807">
    <property type="entry name" value="TRANSCRIPTIONAL REGULATOR REDD-RELATED"/>
    <property type="match status" value="1"/>
</dbReference>
<organism evidence="8 9">
    <name type="scientific">Nonomuraea soli</name>
    <dbReference type="NCBI Taxonomy" id="1032476"/>
    <lineage>
        <taxon>Bacteria</taxon>
        <taxon>Bacillati</taxon>
        <taxon>Actinomycetota</taxon>
        <taxon>Actinomycetes</taxon>
        <taxon>Streptosporangiales</taxon>
        <taxon>Streptosporangiaceae</taxon>
        <taxon>Nonomuraea</taxon>
    </lineage>
</organism>
<comment type="similarity">
    <text evidence="1">Belongs to the AfsR/DnrI/RedD regulatory family.</text>
</comment>
<dbReference type="PRINTS" id="PR00364">
    <property type="entry name" value="DISEASERSIST"/>
</dbReference>
<dbReference type="InterPro" id="IPR005158">
    <property type="entry name" value="BTAD"/>
</dbReference>
<dbReference type="GO" id="GO:0003677">
    <property type="term" value="F:DNA binding"/>
    <property type="evidence" value="ECO:0007669"/>
    <property type="project" value="UniProtKB-UniRule"/>
</dbReference>
<dbReference type="InterPro" id="IPR016032">
    <property type="entry name" value="Sig_transdc_resp-reg_C-effctor"/>
</dbReference>
<protein>
    <submittedName>
        <fullName evidence="8">DNA-binding SARP family transcriptional activator/tetratricopeptide (TPR) repeat protein</fullName>
    </submittedName>
</protein>
<sequence length="1093" mass="117187">MRFVILGPVMAYGKDGQVPLGPPKRRLLLALLLTSGERAVPLETAVQAVWGGNPPASAVQNLYQHISHLRQVLGHDTIAGQGRPGYTVAGLPGNLDAHTFEDLAERGSRALAGGDAPTAARSLRQALAMWRGPAFGDLAGEPALHQEAERLEELRLAALENRIEADLTLGLHEPAIAELLVLTRSHPYRERFVTQLMHGLRVAQRASEALEVYRRTRALFVEELGIEPGPVLRRLHQAILTGEPYTTGPSAGSVRPSAIGPAAPDDEPALAGVAVPHELPAGVARFVGRRAQLRELDRLLPRTTDRTPPTVIVAAVVGTAGVGKTALAVHWAHRVAHRFPDGRLYLNMHGYSAESPRQPLHAVSALLRSLGMPAEQIPVDLAEAAARYRSLIAGRRMLIVLDNVRSAAQIRPLLPGEGASFVLVTSRDRLTGLVAQDGACRLTLGVMTEKESVALLARTLGAGRVHHEPQAAAALAARCAHLPLSLCIAAALLSDHPKQDITHFVGQLAGGEALAGLTVDGQEDGEIAVRAAFDLSYQALDPSLRSVFRGLGLVGCPDFTAEAVGAQTGAEPAAADRALRRLAAAHLVEESQPGRYTLHDLLREYASRLATTTDDEETLAAARRRLCDWYLTTVTTAQRLLHAGQRQSPPEDFVGHAPPALTDYDSALAWLDAERHNIVEVVKCASRHGLDAICVHLADRLRGYFDLRRHTADWETVARLARETAARGGDETLHPIALHGAAHLGFVLARYAQAITCVKELMALTPADAPAKARADLMCNLGYLLTRVGRTAEAESTLDEARVLARTAGSTASQAAILLNLANLHLDCGSLAEGRTAALTALRLSRNSDEPRWVAMSLGTLGELAQLQGSYAEAISYFDDCLEMHRRQGDRPGELASLSWLARTCLDLGRWEECHHNASAARDLAREIGDRHQLVHSVTVLAAHSRATGDLEAALSTSRTALGMAAELGDPYLECDAALEAAHAAAGTGSQAEQLARRALTIARRCRFRLLEGRALTLLATLAHERADHHAAVEQAFHALAVHRSTGHRLGEAHTHALLGQALRAAGDPRAEEHGRAAERTLADLGLTGRLKS</sequence>
<name>A0A7W0HR72_9ACTN</name>
<keyword evidence="3 5" id="KW-0238">DNA-binding</keyword>
<dbReference type="Pfam" id="PF00931">
    <property type="entry name" value="NB-ARC"/>
    <property type="match status" value="1"/>
</dbReference>
<dbReference type="InterPro" id="IPR011990">
    <property type="entry name" value="TPR-like_helical_dom_sf"/>
</dbReference>
<dbReference type="GO" id="GO:0043531">
    <property type="term" value="F:ADP binding"/>
    <property type="evidence" value="ECO:0007669"/>
    <property type="project" value="InterPro"/>
</dbReference>
<dbReference type="Proteomes" id="UP000530928">
    <property type="component" value="Unassembled WGS sequence"/>
</dbReference>
<dbReference type="InterPro" id="IPR019734">
    <property type="entry name" value="TPR_rpt"/>
</dbReference>
<feature type="domain" description="OmpR/PhoB-type" evidence="7">
    <location>
        <begin position="1"/>
        <end position="97"/>
    </location>
</feature>
<dbReference type="Pfam" id="PF13424">
    <property type="entry name" value="TPR_12"/>
    <property type="match status" value="1"/>
</dbReference>
<dbReference type="Gene3D" id="3.40.50.300">
    <property type="entry name" value="P-loop containing nucleotide triphosphate hydrolases"/>
    <property type="match status" value="1"/>
</dbReference>
<dbReference type="SMART" id="SM00028">
    <property type="entry name" value="TPR"/>
    <property type="match status" value="5"/>
</dbReference>
<evidence type="ECO:0000313" key="8">
    <source>
        <dbReference type="EMBL" id="MBA2892552.1"/>
    </source>
</evidence>
<keyword evidence="9" id="KW-1185">Reference proteome</keyword>
<evidence type="ECO:0000259" key="7">
    <source>
        <dbReference type="PROSITE" id="PS51755"/>
    </source>
</evidence>
<comment type="caution">
    <text evidence="8">The sequence shown here is derived from an EMBL/GenBank/DDBJ whole genome shotgun (WGS) entry which is preliminary data.</text>
</comment>